<dbReference type="RefSeq" id="WP_179532378.1">
    <property type="nucleotide sequence ID" value="NZ_BAAAPP010000013.1"/>
</dbReference>
<dbReference type="InterPro" id="IPR007163">
    <property type="entry name" value="VCA0040-like"/>
</dbReference>
<evidence type="ECO:0000256" key="1">
    <source>
        <dbReference type="SAM" id="Phobius"/>
    </source>
</evidence>
<feature type="transmembrane region" description="Helical" evidence="1">
    <location>
        <begin position="174"/>
        <end position="205"/>
    </location>
</feature>
<feature type="transmembrane region" description="Helical" evidence="1">
    <location>
        <begin position="85"/>
        <end position="105"/>
    </location>
</feature>
<dbReference type="EMBL" id="JACBZI010000001">
    <property type="protein sequence ID" value="NYI11725.1"/>
    <property type="molecule type" value="Genomic_DNA"/>
</dbReference>
<evidence type="ECO:0000313" key="3">
    <source>
        <dbReference type="Proteomes" id="UP000537326"/>
    </source>
</evidence>
<keyword evidence="1" id="KW-0472">Membrane</keyword>
<gene>
    <name evidence="2" type="ORF">BKA05_003240</name>
</gene>
<name>A0A7Z0C3C6_9ACTN</name>
<evidence type="ECO:0000313" key="2">
    <source>
        <dbReference type="EMBL" id="NYI11725.1"/>
    </source>
</evidence>
<feature type="transmembrane region" description="Helical" evidence="1">
    <location>
        <begin position="291"/>
        <end position="311"/>
    </location>
</feature>
<keyword evidence="1" id="KW-0812">Transmembrane</keyword>
<dbReference type="AlphaFoldDB" id="A0A7Z0C3C6"/>
<protein>
    <submittedName>
        <fullName evidence="2">Putative membrane protein</fullName>
    </submittedName>
</protein>
<keyword evidence="3" id="KW-1185">Reference proteome</keyword>
<dbReference type="Proteomes" id="UP000537326">
    <property type="component" value="Unassembled WGS sequence"/>
</dbReference>
<dbReference type="PANTHER" id="PTHR37308">
    <property type="entry name" value="INTEGRAL MEMBRANE PROTEIN"/>
    <property type="match status" value="1"/>
</dbReference>
<reference evidence="2 3" key="1">
    <citation type="submission" date="2020-07" db="EMBL/GenBank/DDBJ databases">
        <title>Sequencing the genomes of 1000 actinobacteria strains.</title>
        <authorList>
            <person name="Klenk H.-P."/>
        </authorList>
    </citation>
    <scope>NUCLEOTIDE SEQUENCE [LARGE SCALE GENOMIC DNA]</scope>
    <source>
        <strain evidence="2 3">DSM 18248</strain>
    </source>
</reference>
<organism evidence="2 3">
    <name type="scientific">Nocardioides marinus</name>
    <dbReference type="NCBI Taxonomy" id="374514"/>
    <lineage>
        <taxon>Bacteria</taxon>
        <taxon>Bacillati</taxon>
        <taxon>Actinomycetota</taxon>
        <taxon>Actinomycetes</taxon>
        <taxon>Propionibacteriales</taxon>
        <taxon>Nocardioidaceae</taxon>
        <taxon>Nocardioides</taxon>
    </lineage>
</organism>
<dbReference type="Pfam" id="PF04018">
    <property type="entry name" value="VCA0040-like"/>
    <property type="match status" value="1"/>
</dbReference>
<proteinExistence type="predicted"/>
<dbReference type="PANTHER" id="PTHR37308:SF1">
    <property type="entry name" value="POLYPRENYL-PHOSPHATE TRANSPORTER"/>
    <property type="match status" value="1"/>
</dbReference>
<feature type="transmembrane region" description="Helical" evidence="1">
    <location>
        <begin position="117"/>
        <end position="135"/>
    </location>
</feature>
<sequence length="321" mass="33152">MTRTAPAEPAAPVRRSRALLPLDLLRGFLIGMAELVPGVSGGTVALVTGVYDELIDSASHVIGAARQGIAGRRAALRTELARTDWWLVLPVLVGMGAAVLTVAGVMESFVSDHPEHARGLFFGLVLVSILVPIRMLPEATRPRWADALLVVAVAVTAFVVVGLAGSGATADPPLVLVALAASVAICALVLPGVSGSFFLLTVGLYTTTLDAVDSRDLVYVGVFALGAVAGLVVFVPVLRHLLHAHRRTTLLVMAGLLAGSLRALWPWQEAPEGAAGEAHGPGALLAPYDPVGGPLLLALLGAAVVAALLSLETWRARAATR</sequence>
<comment type="caution">
    <text evidence="2">The sequence shown here is derived from an EMBL/GenBank/DDBJ whole genome shotgun (WGS) entry which is preliminary data.</text>
</comment>
<keyword evidence="1" id="KW-1133">Transmembrane helix</keyword>
<accession>A0A7Z0C3C6</accession>
<feature type="transmembrane region" description="Helical" evidence="1">
    <location>
        <begin position="147"/>
        <end position="167"/>
    </location>
</feature>
<feature type="transmembrane region" description="Helical" evidence="1">
    <location>
        <begin position="217"/>
        <end position="238"/>
    </location>
</feature>